<dbReference type="InParanoid" id="T0S7L7"/>
<dbReference type="CDD" id="cd00657">
    <property type="entry name" value="Ferritin_like"/>
    <property type="match status" value="1"/>
</dbReference>
<dbReference type="SUPFAM" id="SSF47240">
    <property type="entry name" value="Ferritin-like"/>
    <property type="match status" value="1"/>
</dbReference>
<dbReference type="STRING" id="1156394.T0S7L7"/>
<dbReference type="OMA" id="AEEMYGW"/>
<dbReference type="Pfam" id="PF04305">
    <property type="entry name" value="DUF455"/>
    <property type="match status" value="1"/>
</dbReference>
<reference evidence="1 2" key="1">
    <citation type="submission" date="2012-04" db="EMBL/GenBank/DDBJ databases">
        <title>The Genome Sequence of Saprolegnia declina VS20.</title>
        <authorList>
            <consortium name="The Broad Institute Genome Sequencing Platform"/>
            <person name="Russ C."/>
            <person name="Nusbaum C."/>
            <person name="Tyler B."/>
            <person name="van West P."/>
            <person name="Dieguez-Uribeondo J."/>
            <person name="de Bruijn I."/>
            <person name="Tripathy S."/>
            <person name="Jiang R."/>
            <person name="Young S.K."/>
            <person name="Zeng Q."/>
            <person name="Gargeya S."/>
            <person name="Fitzgerald M."/>
            <person name="Haas B."/>
            <person name="Abouelleil A."/>
            <person name="Alvarado L."/>
            <person name="Arachchi H.M."/>
            <person name="Berlin A."/>
            <person name="Chapman S.B."/>
            <person name="Goldberg J."/>
            <person name="Griggs A."/>
            <person name="Gujja S."/>
            <person name="Hansen M."/>
            <person name="Howarth C."/>
            <person name="Imamovic A."/>
            <person name="Larimer J."/>
            <person name="McCowen C."/>
            <person name="Montmayeur A."/>
            <person name="Murphy C."/>
            <person name="Neiman D."/>
            <person name="Pearson M."/>
            <person name="Priest M."/>
            <person name="Roberts A."/>
            <person name="Saif S."/>
            <person name="Shea T."/>
            <person name="Sisk P."/>
            <person name="Sykes S."/>
            <person name="Wortman J."/>
            <person name="Nusbaum C."/>
            <person name="Birren B."/>
        </authorList>
    </citation>
    <scope>NUCLEOTIDE SEQUENCE [LARGE SCALE GENOMIC DNA]</scope>
    <source>
        <strain evidence="1 2">VS20</strain>
    </source>
</reference>
<dbReference type="SUPFAM" id="SSF53756">
    <property type="entry name" value="UDP-Glycosyltransferase/glycogen phosphorylase"/>
    <property type="match status" value="1"/>
</dbReference>
<dbReference type="RefSeq" id="XP_008605942.1">
    <property type="nucleotide sequence ID" value="XM_008607720.1"/>
</dbReference>
<evidence type="ECO:0000313" key="2">
    <source>
        <dbReference type="Proteomes" id="UP000030762"/>
    </source>
</evidence>
<dbReference type="GeneID" id="19942874"/>
<dbReference type="PANTHER" id="PTHR42782:SF4">
    <property type="entry name" value="DUF455 DOMAIN-CONTAINING PROTEIN"/>
    <property type="match status" value="1"/>
</dbReference>
<dbReference type="VEuPathDB" id="FungiDB:SDRG_02147"/>
<protein>
    <recommendedName>
        <fullName evidence="3">Glycosyltransferase</fullName>
    </recommendedName>
</protein>
<keyword evidence="2" id="KW-1185">Reference proteome</keyword>
<dbReference type="Gene3D" id="3.40.50.2000">
    <property type="entry name" value="Glycogen Phosphorylase B"/>
    <property type="match status" value="1"/>
</dbReference>
<dbReference type="eggNOG" id="ENOG502QU9I">
    <property type="taxonomic scope" value="Eukaryota"/>
</dbReference>
<dbReference type="PANTHER" id="PTHR42782">
    <property type="entry name" value="SI:CH73-314G15.3"/>
    <property type="match status" value="1"/>
</dbReference>
<accession>T0S7L7</accession>
<dbReference type="InterPro" id="IPR009078">
    <property type="entry name" value="Ferritin-like_SF"/>
</dbReference>
<dbReference type="AlphaFoldDB" id="T0S7L7"/>
<evidence type="ECO:0000313" key="1">
    <source>
        <dbReference type="EMBL" id="EQC41098.1"/>
    </source>
</evidence>
<sequence length="725" mass="81098">MLVARASLRRRGFHAPRSLVDGGDRILREGDPMTKVRWSLATQQLWQEGNLPLCHEETWCGNPPDYPARGPLPRLYDPKDMPSDKSTPIPIGILHGLAHIELGAIDNYWDTVVRFAPEPADDVYHLPRAFYDDFANVACDEARHFELVESRLRELDSFYGQLPAHRALLEHAANTRSTLAARLAVIPLVQEARGLDAGPRLVHKLKSLGDPVSADVVAQIVFEERGHVARGIEWFTYLCGQIQRDPVPYFHELVREFFPDGLPGPFNLEARLASHMPPKWYQPLEMAPKPKKAAAPVTSPRHVNRPTNGKTLVVAGCVWPERTSSAAGVRTTDMIEMARDEGYDVICISPCRPNEHTARWEADGVACVQLDPNTGDVETFLKATRVDTVVFDRFIAEEMYGWHVATHVPSAKRILDLQDVHFLRKAREHLVLKAKVDFEATLGLDIDVEPVLPSVLRELASIYRSDTTLYVSEFEKALLVERFGVHSASLEALDYMLPLAAPSMPTPFEEREHVAVVGSFKHPPNVDGLKWLTNHIWPRTRELIGKDVELHIYGSYASAKDMKHFEQPRENVRMMGFCKDVHATLGQYRVSLAPLRFGAGIKGKVIDSWIAGTPVVSTSVGAEGLHFDATGVWGGRVANAPDAFALATQQLYDEPGAWKACQDAGHGICQTHYDRRKQQHAWTGVLQTPPRENWLGRVLSSSQFRATEYMSRFIRAKNEAAASSS</sequence>
<evidence type="ECO:0008006" key="3">
    <source>
        <dbReference type="Google" id="ProtNLM"/>
    </source>
</evidence>
<gene>
    <name evidence="1" type="ORF">SDRG_02147</name>
</gene>
<proteinExistence type="predicted"/>
<dbReference type="OrthoDB" id="426882at2759"/>
<dbReference type="EMBL" id="JH767135">
    <property type="protein sequence ID" value="EQC41098.1"/>
    <property type="molecule type" value="Genomic_DNA"/>
</dbReference>
<name>T0S7L7_SAPDV</name>
<organism evidence="1 2">
    <name type="scientific">Saprolegnia diclina (strain VS20)</name>
    <dbReference type="NCBI Taxonomy" id="1156394"/>
    <lineage>
        <taxon>Eukaryota</taxon>
        <taxon>Sar</taxon>
        <taxon>Stramenopiles</taxon>
        <taxon>Oomycota</taxon>
        <taxon>Saprolegniomycetes</taxon>
        <taxon>Saprolegniales</taxon>
        <taxon>Saprolegniaceae</taxon>
        <taxon>Saprolegnia</taxon>
    </lineage>
</organism>
<dbReference type="Proteomes" id="UP000030762">
    <property type="component" value="Unassembled WGS sequence"/>
</dbReference>
<dbReference type="InterPro" id="IPR007402">
    <property type="entry name" value="DUF455"/>
</dbReference>
<dbReference type="Pfam" id="PF13692">
    <property type="entry name" value="Glyco_trans_1_4"/>
    <property type="match status" value="1"/>
</dbReference>